<dbReference type="GO" id="GO:0016757">
    <property type="term" value="F:glycosyltransferase activity"/>
    <property type="evidence" value="ECO:0007669"/>
    <property type="project" value="UniProtKB-KW"/>
</dbReference>
<keyword evidence="2" id="KW-0328">Glycosyltransferase</keyword>
<dbReference type="Pfam" id="PF00535">
    <property type="entry name" value="Glycos_transf_2"/>
    <property type="match status" value="1"/>
</dbReference>
<comment type="caution">
    <text evidence="6">The sequence shown here is derived from an EMBL/GenBank/DDBJ whole genome shotgun (WGS) entry which is preliminary data.</text>
</comment>
<proteinExistence type="inferred from homology"/>
<dbReference type="SUPFAM" id="SSF53448">
    <property type="entry name" value="Nucleotide-diphospho-sugar transferases"/>
    <property type="match status" value="1"/>
</dbReference>
<comment type="similarity">
    <text evidence="1">Belongs to the glycosyltransferase 2 family.</text>
</comment>
<dbReference type="Gene3D" id="3.90.550.10">
    <property type="entry name" value="Spore Coat Polysaccharide Biosynthesis Protein SpsA, Chain A"/>
    <property type="match status" value="1"/>
</dbReference>
<keyword evidence="4" id="KW-1133">Transmembrane helix</keyword>
<keyword evidence="3" id="KW-0808">Transferase</keyword>
<evidence type="ECO:0000256" key="3">
    <source>
        <dbReference type="ARBA" id="ARBA00022679"/>
    </source>
</evidence>
<keyword evidence="7" id="KW-1185">Reference proteome</keyword>
<dbReference type="Proteomes" id="UP000216035">
    <property type="component" value="Unassembled WGS sequence"/>
</dbReference>
<evidence type="ECO:0000256" key="4">
    <source>
        <dbReference type="SAM" id="Phobius"/>
    </source>
</evidence>
<dbReference type="InterPro" id="IPR001173">
    <property type="entry name" value="Glyco_trans_2-like"/>
</dbReference>
<protein>
    <recommendedName>
        <fullName evidence="5">Glycosyltransferase 2-like domain-containing protein</fullName>
    </recommendedName>
</protein>
<dbReference type="InterPro" id="IPR029044">
    <property type="entry name" value="Nucleotide-diphossugar_trans"/>
</dbReference>
<dbReference type="AlphaFoldDB" id="A0A256A1A7"/>
<evidence type="ECO:0000256" key="1">
    <source>
        <dbReference type="ARBA" id="ARBA00006739"/>
    </source>
</evidence>
<dbReference type="OrthoDB" id="1143197at2"/>
<dbReference type="RefSeq" id="WP_094485300.1">
    <property type="nucleotide sequence ID" value="NZ_NOXX01000144.1"/>
</dbReference>
<dbReference type="PANTHER" id="PTHR43179">
    <property type="entry name" value="RHAMNOSYLTRANSFERASE WBBL"/>
    <property type="match status" value="1"/>
</dbReference>
<keyword evidence="4" id="KW-0812">Transmembrane</keyword>
<name>A0A256A1A7_9FLAO</name>
<dbReference type="EMBL" id="NOXX01000144">
    <property type="protein sequence ID" value="OYQ47419.1"/>
    <property type="molecule type" value="Genomic_DNA"/>
</dbReference>
<sequence>MFASEIEIHITTKNRWNELQFTLQQLQAQNIFETAKVIVFDDGSTDRTSDFIRNQFPQVQLLRNGQSRGYMYCRNQMLNQSKALYAVSLDDDAHFINGDALKYVVQNFESDPLAAVLAFRIFWGKEIRKFERSDETAHQVQSFVGCGHAWRIDAWRQVPDYPEYWKFYGEEDFASYSLFKKGMKVLYTPEVYVQHRVDVRSRKLQDDYSLRLQRGWQSGWNLMFTFYPFPMFIKMFSYSIFWQLKSRVFKTEPEAVFTMGKALFYFVLDLRLLIKGRNTLLKSEFTAYMKLPKAKIYFQPSVKSIV</sequence>
<gene>
    <name evidence="6" type="ORF">CHX27_03065</name>
</gene>
<feature type="domain" description="Glycosyltransferase 2-like" evidence="5">
    <location>
        <begin position="8"/>
        <end position="136"/>
    </location>
</feature>
<organism evidence="6 7">
    <name type="scientific">Flavobacterium aurantiibacter</name>
    <dbReference type="NCBI Taxonomy" id="2023067"/>
    <lineage>
        <taxon>Bacteria</taxon>
        <taxon>Pseudomonadati</taxon>
        <taxon>Bacteroidota</taxon>
        <taxon>Flavobacteriia</taxon>
        <taxon>Flavobacteriales</taxon>
        <taxon>Flavobacteriaceae</taxon>
        <taxon>Flavobacterium</taxon>
    </lineage>
</organism>
<evidence type="ECO:0000313" key="6">
    <source>
        <dbReference type="EMBL" id="OYQ47419.1"/>
    </source>
</evidence>
<feature type="transmembrane region" description="Helical" evidence="4">
    <location>
        <begin position="220"/>
        <end position="243"/>
    </location>
</feature>
<accession>A0A256A1A7</accession>
<evidence type="ECO:0000313" key="7">
    <source>
        <dbReference type="Proteomes" id="UP000216035"/>
    </source>
</evidence>
<evidence type="ECO:0000259" key="5">
    <source>
        <dbReference type="Pfam" id="PF00535"/>
    </source>
</evidence>
<dbReference type="PANTHER" id="PTHR43179:SF12">
    <property type="entry name" value="GALACTOFURANOSYLTRANSFERASE GLFT2"/>
    <property type="match status" value="1"/>
</dbReference>
<evidence type="ECO:0000256" key="2">
    <source>
        <dbReference type="ARBA" id="ARBA00022676"/>
    </source>
</evidence>
<reference evidence="6 7" key="1">
    <citation type="submission" date="2017-07" db="EMBL/GenBank/DDBJ databases">
        <title>Flavobacterium cyanobacteriorum sp. nov., isolated from cyanobacterial aggregates in a eutrophic lake.</title>
        <authorList>
            <person name="Cai H."/>
        </authorList>
    </citation>
    <scope>NUCLEOTIDE SEQUENCE [LARGE SCALE GENOMIC DNA]</scope>
    <source>
        <strain evidence="6 7">TH167</strain>
    </source>
</reference>
<keyword evidence="4" id="KW-0472">Membrane</keyword>